<proteinExistence type="inferred from homology"/>
<keyword evidence="4" id="KW-1185">Reference proteome</keyword>
<dbReference type="Proteomes" id="UP001589613">
    <property type="component" value="Unassembled WGS sequence"/>
</dbReference>
<accession>A0ABV5V1X9</accession>
<evidence type="ECO:0000313" key="3">
    <source>
        <dbReference type="EMBL" id="MFB9731804.1"/>
    </source>
</evidence>
<dbReference type="Pfam" id="PF02720">
    <property type="entry name" value="DUF222"/>
    <property type="match status" value="1"/>
</dbReference>
<dbReference type="CDD" id="cd00085">
    <property type="entry name" value="HNHc"/>
    <property type="match status" value="1"/>
</dbReference>
<protein>
    <submittedName>
        <fullName evidence="3">DUF222 domain-containing protein</fullName>
    </submittedName>
</protein>
<organism evidence="3 4">
    <name type="scientific">Ornithinimicrobium kibberense</name>
    <dbReference type="NCBI Taxonomy" id="282060"/>
    <lineage>
        <taxon>Bacteria</taxon>
        <taxon>Bacillati</taxon>
        <taxon>Actinomycetota</taxon>
        <taxon>Actinomycetes</taxon>
        <taxon>Micrococcales</taxon>
        <taxon>Ornithinimicrobiaceae</taxon>
        <taxon>Ornithinimicrobium</taxon>
    </lineage>
</organism>
<evidence type="ECO:0000313" key="4">
    <source>
        <dbReference type="Proteomes" id="UP001589613"/>
    </source>
</evidence>
<gene>
    <name evidence="3" type="ORF">ACFFN0_07100</name>
</gene>
<dbReference type="Pfam" id="PF01844">
    <property type="entry name" value="HNH"/>
    <property type="match status" value="1"/>
</dbReference>
<comment type="similarity">
    <text evidence="1">Belongs to the Rv1128c/1148c/1588c/1702c/1945/3466 family.</text>
</comment>
<feature type="domain" description="HNH nuclease" evidence="2">
    <location>
        <begin position="377"/>
        <end position="427"/>
    </location>
</feature>
<dbReference type="InterPro" id="IPR003870">
    <property type="entry name" value="DUF222"/>
</dbReference>
<sequence length="543" mass="58492">MPIATDGGPAPPRAAPVPVLPLAGPELADPAPAVLVRVREVADLLAGPGEPLTQEERVATLAELERLKNVCAAAQAAVTVDLDEQAAVDRQAREGELGHRRREREGVTLEVSLARRVSPQRSRSLIGLARALHDRLPQTLAAFREGRVSEWAASLVEKETRGLTDEQAREVDALLAPTLGTCSEGRLARRAASLAYEADKRGFLERHARAVGDRYVSIRPAADGMVRLSGLLPLVEGVALHRSLEESARAAHLAATSAAEGGGDGTPGQGEVPTVAQLRADELVRRVTGVDPAREGVPVEIGLVMTDRALLDEGEDPARAPGYGPVPAALARMIAASGSTRDVEVGEARAWLRRLLLDPVDSTLAEVDGRRRCFTGPLRRFVVARDQECAMPYCHAPIQDVDHVARARDGGATTADNGQGLCRACNLDKETEELRTEVVTAADGTRAVRVRTRYGQVHHSQPPPVLDTLEDLGARWHGERPPWWSGRTAGDGGDPEKGRGQLVAEWERLVHDWNQDTASWERFTEEWDGLGEELDDDGMGVPA</sequence>
<dbReference type="InterPro" id="IPR003615">
    <property type="entry name" value="HNH_nuc"/>
</dbReference>
<dbReference type="SMART" id="SM00507">
    <property type="entry name" value="HNHc"/>
    <property type="match status" value="1"/>
</dbReference>
<comment type="caution">
    <text evidence="3">The sequence shown here is derived from an EMBL/GenBank/DDBJ whole genome shotgun (WGS) entry which is preliminary data.</text>
</comment>
<dbReference type="Gene3D" id="1.10.30.50">
    <property type="match status" value="1"/>
</dbReference>
<dbReference type="RefSeq" id="WP_181409542.1">
    <property type="nucleotide sequence ID" value="NZ_JBHMAX010000014.1"/>
</dbReference>
<name>A0ABV5V1X9_9MICO</name>
<dbReference type="EMBL" id="JBHMAX010000014">
    <property type="protein sequence ID" value="MFB9731804.1"/>
    <property type="molecule type" value="Genomic_DNA"/>
</dbReference>
<dbReference type="InterPro" id="IPR002711">
    <property type="entry name" value="HNH"/>
</dbReference>
<reference evidence="3 4" key="1">
    <citation type="submission" date="2024-09" db="EMBL/GenBank/DDBJ databases">
        <authorList>
            <person name="Sun Q."/>
            <person name="Mori K."/>
        </authorList>
    </citation>
    <scope>NUCLEOTIDE SEQUENCE [LARGE SCALE GENOMIC DNA]</scope>
    <source>
        <strain evidence="3 4">JCM 12763</strain>
    </source>
</reference>
<evidence type="ECO:0000256" key="1">
    <source>
        <dbReference type="ARBA" id="ARBA00023450"/>
    </source>
</evidence>
<evidence type="ECO:0000259" key="2">
    <source>
        <dbReference type="SMART" id="SM00507"/>
    </source>
</evidence>